<dbReference type="SFLD" id="SFLDS00003">
    <property type="entry name" value="Haloacid_Dehalogenase"/>
    <property type="match status" value="1"/>
</dbReference>
<dbReference type="SMART" id="SM00746">
    <property type="entry name" value="TRASH"/>
    <property type="match status" value="1"/>
</dbReference>
<evidence type="ECO:0000313" key="15">
    <source>
        <dbReference type="Proteomes" id="UP000661507"/>
    </source>
</evidence>
<dbReference type="EMBL" id="BMKW01000022">
    <property type="protein sequence ID" value="GGJ42160.1"/>
    <property type="molecule type" value="Genomic_DNA"/>
</dbReference>
<dbReference type="InterPro" id="IPR023298">
    <property type="entry name" value="ATPase_P-typ_TM_dom_sf"/>
</dbReference>
<feature type="domain" description="TRASH" evidence="13">
    <location>
        <begin position="29"/>
        <end position="67"/>
    </location>
</feature>
<feature type="transmembrane region" description="Helical" evidence="11">
    <location>
        <begin position="734"/>
        <end position="753"/>
    </location>
</feature>
<dbReference type="Gene3D" id="1.10.620.20">
    <property type="entry name" value="Ribonucleotide Reductase, subunit A"/>
    <property type="match status" value="1"/>
</dbReference>
<keyword evidence="15" id="KW-1185">Reference proteome</keyword>
<evidence type="ECO:0000256" key="1">
    <source>
        <dbReference type="ARBA" id="ARBA00004651"/>
    </source>
</evidence>
<dbReference type="GO" id="GO:0005886">
    <property type="term" value="C:plasma membrane"/>
    <property type="evidence" value="ECO:0007669"/>
    <property type="project" value="UniProtKB-SubCell"/>
</dbReference>
<comment type="similarity">
    <text evidence="2 11">Belongs to the cation transport ATPase (P-type) (TC 3.A.3) family. Type IB subfamily.</text>
</comment>
<evidence type="ECO:0000313" key="14">
    <source>
        <dbReference type="EMBL" id="GGJ42160.1"/>
    </source>
</evidence>
<dbReference type="NCBIfam" id="TIGR01511">
    <property type="entry name" value="ATPase-IB1_Cu"/>
    <property type="match status" value="1"/>
</dbReference>
<keyword evidence="8" id="KW-1278">Translocase</keyword>
<dbReference type="InterPro" id="IPR044492">
    <property type="entry name" value="P_typ_ATPase_HD_dom"/>
</dbReference>
<feature type="transmembrane region" description="Helical" evidence="11">
    <location>
        <begin position="197"/>
        <end position="224"/>
    </location>
</feature>
<evidence type="ECO:0000259" key="13">
    <source>
        <dbReference type="SMART" id="SM00746"/>
    </source>
</evidence>
<evidence type="ECO:0000256" key="12">
    <source>
        <dbReference type="SAM" id="MobiDB-lite"/>
    </source>
</evidence>
<dbReference type="PRINTS" id="PR00119">
    <property type="entry name" value="CATATPASE"/>
</dbReference>
<protein>
    <submittedName>
        <fullName evidence="14">Copper-translocating P-type ATPase</fullName>
    </submittedName>
</protein>
<evidence type="ECO:0000256" key="10">
    <source>
        <dbReference type="ARBA" id="ARBA00023136"/>
    </source>
</evidence>
<dbReference type="PRINTS" id="PR00943">
    <property type="entry name" value="CUATPASE"/>
</dbReference>
<evidence type="ECO:0000256" key="9">
    <source>
        <dbReference type="ARBA" id="ARBA00022989"/>
    </source>
</evidence>
<dbReference type="Gene3D" id="2.70.150.10">
    <property type="entry name" value="Calcium-transporting ATPase, cytoplasmic transduction domain A"/>
    <property type="match status" value="1"/>
</dbReference>
<dbReference type="GO" id="GO:0005524">
    <property type="term" value="F:ATP binding"/>
    <property type="evidence" value="ECO:0007669"/>
    <property type="project" value="UniProtKB-UniRule"/>
</dbReference>
<evidence type="ECO:0000256" key="2">
    <source>
        <dbReference type="ARBA" id="ARBA00006024"/>
    </source>
</evidence>
<dbReference type="FunFam" id="2.70.150.10:FF:000020">
    <property type="entry name" value="Copper-exporting P-type ATPase A"/>
    <property type="match status" value="1"/>
</dbReference>
<feature type="transmembrane region" description="Helical" evidence="11">
    <location>
        <begin position="390"/>
        <end position="412"/>
    </location>
</feature>
<evidence type="ECO:0000256" key="6">
    <source>
        <dbReference type="ARBA" id="ARBA00022741"/>
    </source>
</evidence>
<feature type="transmembrane region" description="Helical" evidence="11">
    <location>
        <begin position="236"/>
        <end position="255"/>
    </location>
</feature>
<dbReference type="PANTHER" id="PTHR43520">
    <property type="entry name" value="ATP7, ISOFORM B"/>
    <property type="match status" value="1"/>
</dbReference>
<dbReference type="InterPro" id="IPR011017">
    <property type="entry name" value="TRASH_dom"/>
</dbReference>
<dbReference type="InterPro" id="IPR036412">
    <property type="entry name" value="HAD-like_sf"/>
</dbReference>
<accession>A0A917NYY7</accession>
<dbReference type="InterPro" id="IPR045800">
    <property type="entry name" value="HMBD"/>
</dbReference>
<keyword evidence="9 11" id="KW-1133">Transmembrane helix</keyword>
<feature type="transmembrane region" description="Helical" evidence="11">
    <location>
        <begin position="418"/>
        <end position="441"/>
    </location>
</feature>
<dbReference type="InterPro" id="IPR027256">
    <property type="entry name" value="P-typ_ATPase_IB"/>
</dbReference>
<dbReference type="InterPro" id="IPR018303">
    <property type="entry name" value="ATPase_P-typ_P_site"/>
</dbReference>
<keyword evidence="7 11" id="KW-0067">ATP-binding</keyword>
<dbReference type="SUPFAM" id="SSF81653">
    <property type="entry name" value="Calcium ATPase, transduction domain A"/>
    <property type="match status" value="1"/>
</dbReference>
<dbReference type="InterPro" id="IPR001757">
    <property type="entry name" value="P_typ_ATPase"/>
</dbReference>
<dbReference type="NCBIfam" id="TIGR01525">
    <property type="entry name" value="ATPase-IB_hvy"/>
    <property type="match status" value="1"/>
</dbReference>
<feature type="transmembrane region" description="Helical" evidence="11">
    <location>
        <begin position="133"/>
        <end position="152"/>
    </location>
</feature>
<proteinExistence type="inferred from homology"/>
<keyword evidence="6 11" id="KW-0547">Nucleotide-binding</keyword>
<dbReference type="RefSeq" id="WP_188973323.1">
    <property type="nucleotide sequence ID" value="NZ_BMKW01000022.1"/>
</dbReference>
<dbReference type="NCBIfam" id="TIGR01494">
    <property type="entry name" value="ATPase_P-type"/>
    <property type="match status" value="1"/>
</dbReference>
<dbReference type="InterPro" id="IPR023299">
    <property type="entry name" value="ATPase_P-typ_cyto_dom_N"/>
</dbReference>
<evidence type="ECO:0000256" key="11">
    <source>
        <dbReference type="RuleBase" id="RU362081"/>
    </source>
</evidence>
<keyword evidence="10 11" id="KW-0472">Membrane</keyword>
<dbReference type="Pfam" id="PF19335">
    <property type="entry name" value="HMBD"/>
    <property type="match status" value="1"/>
</dbReference>
<dbReference type="InterPro" id="IPR009078">
    <property type="entry name" value="Ferritin-like_SF"/>
</dbReference>
<name>A0A917NYY7_9PROT</name>
<dbReference type="GO" id="GO:0043682">
    <property type="term" value="F:P-type divalent copper transporter activity"/>
    <property type="evidence" value="ECO:0007669"/>
    <property type="project" value="TreeGrafter"/>
</dbReference>
<dbReference type="InterPro" id="IPR023214">
    <property type="entry name" value="HAD_sf"/>
</dbReference>
<gene>
    <name evidence="14" type="ORF">GCM10011320_57180</name>
</gene>
<evidence type="ECO:0000256" key="8">
    <source>
        <dbReference type="ARBA" id="ARBA00022967"/>
    </source>
</evidence>
<dbReference type="InterPro" id="IPR008250">
    <property type="entry name" value="ATPase_P-typ_transduc_dom_A_sf"/>
</dbReference>
<reference evidence="14" key="2">
    <citation type="submission" date="2020-09" db="EMBL/GenBank/DDBJ databases">
        <authorList>
            <person name="Sun Q."/>
            <person name="Zhou Y."/>
        </authorList>
    </citation>
    <scope>NUCLEOTIDE SEQUENCE</scope>
    <source>
        <strain evidence="14">CGMCC 1.3617</strain>
    </source>
</reference>
<dbReference type="SFLD" id="SFLDF00027">
    <property type="entry name" value="p-type_atpase"/>
    <property type="match status" value="1"/>
</dbReference>
<evidence type="ECO:0000256" key="4">
    <source>
        <dbReference type="ARBA" id="ARBA00022692"/>
    </source>
</evidence>
<dbReference type="Proteomes" id="UP000661507">
    <property type="component" value="Unassembled WGS sequence"/>
</dbReference>
<dbReference type="SFLD" id="SFLDG00002">
    <property type="entry name" value="C1.7:_P-type_atpase_like"/>
    <property type="match status" value="1"/>
</dbReference>
<feature type="transmembrane region" description="Helical" evidence="11">
    <location>
        <begin position="164"/>
        <end position="185"/>
    </location>
</feature>
<feature type="region of interest" description="Disordered" evidence="12">
    <location>
        <begin position="1"/>
        <end position="23"/>
    </location>
</feature>
<dbReference type="InterPro" id="IPR059000">
    <property type="entry name" value="ATPase_P-type_domA"/>
</dbReference>
<dbReference type="SUPFAM" id="SSF47240">
    <property type="entry name" value="Ferritin-like"/>
    <property type="match status" value="1"/>
</dbReference>
<dbReference type="PROSITE" id="PS00154">
    <property type="entry name" value="ATPASE_E1_E2"/>
    <property type="match status" value="1"/>
</dbReference>
<dbReference type="Pfam" id="PF00122">
    <property type="entry name" value="E1-E2_ATPase"/>
    <property type="match status" value="1"/>
</dbReference>
<reference evidence="14" key="1">
    <citation type="journal article" date="2014" name="Int. J. Syst. Evol. Microbiol.">
        <title>Complete genome sequence of Corynebacterium casei LMG S-19264T (=DSM 44701T), isolated from a smear-ripened cheese.</title>
        <authorList>
            <consortium name="US DOE Joint Genome Institute (JGI-PGF)"/>
            <person name="Walter F."/>
            <person name="Albersmeier A."/>
            <person name="Kalinowski J."/>
            <person name="Ruckert C."/>
        </authorList>
    </citation>
    <scope>NUCLEOTIDE SEQUENCE</scope>
    <source>
        <strain evidence="14">CGMCC 1.3617</strain>
    </source>
</reference>
<organism evidence="14 15">
    <name type="scientific">Neoroseomonas lacus</name>
    <dbReference type="NCBI Taxonomy" id="287609"/>
    <lineage>
        <taxon>Bacteria</taxon>
        <taxon>Pseudomonadati</taxon>
        <taxon>Pseudomonadota</taxon>
        <taxon>Alphaproteobacteria</taxon>
        <taxon>Acetobacterales</taxon>
        <taxon>Acetobacteraceae</taxon>
        <taxon>Neoroseomonas</taxon>
    </lineage>
</organism>
<sequence>MEHHGSHTAHGKHDPHLEGTAAASGTVKDPVCGMTVDPAKTAHHADYGGHAYHFCSAGCRTKFVAEPGKYLQARAPLRAEAAAPGTIYTCPMHPQIRQPGPGSCPICGMALEPETPSAETGPNPELADFTRRFWIGLVLTVPVILLEMGGHLTGMMHLVGGPRVGNWIQLALATPVVIWAGWPFFVRGWQSLVNRSLNMFTLIALGTGVAWVFSIVATLAPGIFPGAFRAADGSVAVYFEAAAVIVVLVLLGQVLELRAREQTGGAIRALLDLAPAQARRLRDDGSDEEVPLAVIVVGDRLRVRPGDKVPLDGAVLEGASNVDESLVTGESVPVTKTVGDQVVGGTLNGQGSFVMRADRIGQDTVLAQIVRMVAGAQRSRAPIQRLADQVSGWFVPAVVAIALLAFAVWATWGPEPRLAFALVAAVTVLIIACPCALGLATPMSIMVGVGRGAQAGVLIKNAEALERMERIDTLVVDKTGTLTQGRPDVVAVIPATDVDEEEVLRLAAGLERPSQHPLAEAVVRAAEKRGIAVPPVESFDAPVGRGVTGAVEGRHVAVGNARLMDEAKVNVVALSAEAERLRGDGATVFFVAVNGRAFGIVAVADPVKATTPAALAGLAKEGVRVVMLTGDNRTTAEAVARRLGITEIEAEILPEDKQRIIEKLKAEGRRVAMAGDGVNDAPALAAAEVGIAMGTGTAVAIESAGITLLGGDLMGIVRARRLSQAVMGNIRQNLFFAFVYNAAGVPIAAGVLYPMFGILLSPIIAAAAMALSSVSVVGNALRLRTARLD</sequence>
<dbReference type="InterPro" id="IPR012348">
    <property type="entry name" value="RNR-like"/>
</dbReference>
<feature type="transmembrane region" description="Helical" evidence="11">
    <location>
        <begin position="759"/>
        <end position="781"/>
    </location>
</feature>
<dbReference type="PANTHER" id="PTHR43520:SF8">
    <property type="entry name" value="P-TYPE CU(+) TRANSPORTER"/>
    <property type="match status" value="1"/>
</dbReference>
<comment type="subcellular location">
    <subcellularLocation>
        <location evidence="1">Cell membrane</location>
        <topology evidence="1">Multi-pass membrane protein</topology>
    </subcellularLocation>
</comment>
<keyword evidence="5 11" id="KW-0479">Metal-binding</keyword>
<evidence type="ECO:0000256" key="7">
    <source>
        <dbReference type="ARBA" id="ARBA00022840"/>
    </source>
</evidence>
<dbReference type="Gene3D" id="3.40.1110.10">
    <property type="entry name" value="Calcium-transporting ATPase, cytoplasmic domain N"/>
    <property type="match status" value="1"/>
</dbReference>
<dbReference type="SUPFAM" id="SSF81665">
    <property type="entry name" value="Calcium ATPase, transmembrane domain M"/>
    <property type="match status" value="1"/>
</dbReference>
<comment type="caution">
    <text evidence="14">The sequence shown here is derived from an EMBL/GenBank/DDBJ whole genome shotgun (WGS) entry which is preliminary data.</text>
</comment>
<keyword evidence="4 11" id="KW-0812">Transmembrane</keyword>
<dbReference type="GO" id="GO:0060003">
    <property type="term" value="P:copper ion export"/>
    <property type="evidence" value="ECO:0007669"/>
    <property type="project" value="UniProtKB-ARBA"/>
</dbReference>
<dbReference type="CDD" id="cd02094">
    <property type="entry name" value="P-type_ATPase_Cu-like"/>
    <property type="match status" value="1"/>
</dbReference>
<dbReference type="GO" id="GO:0055070">
    <property type="term" value="P:copper ion homeostasis"/>
    <property type="evidence" value="ECO:0007669"/>
    <property type="project" value="TreeGrafter"/>
</dbReference>
<evidence type="ECO:0000256" key="3">
    <source>
        <dbReference type="ARBA" id="ARBA00022475"/>
    </source>
</evidence>
<dbReference type="InterPro" id="IPR007029">
    <property type="entry name" value="YHS_dom"/>
</dbReference>
<dbReference type="GO" id="GO:0005507">
    <property type="term" value="F:copper ion binding"/>
    <property type="evidence" value="ECO:0007669"/>
    <property type="project" value="TreeGrafter"/>
</dbReference>
<dbReference type="SUPFAM" id="SSF56784">
    <property type="entry name" value="HAD-like"/>
    <property type="match status" value="1"/>
</dbReference>
<dbReference type="Pfam" id="PF04945">
    <property type="entry name" value="YHS"/>
    <property type="match status" value="1"/>
</dbReference>
<feature type="compositionally biased region" description="Basic and acidic residues" evidence="12">
    <location>
        <begin position="1"/>
        <end position="17"/>
    </location>
</feature>
<keyword evidence="3 11" id="KW-1003">Cell membrane</keyword>
<dbReference type="Gene3D" id="3.40.50.1000">
    <property type="entry name" value="HAD superfamily/HAD-like"/>
    <property type="match status" value="1"/>
</dbReference>
<dbReference type="Pfam" id="PF00702">
    <property type="entry name" value="Hydrolase"/>
    <property type="match status" value="1"/>
</dbReference>
<evidence type="ECO:0000256" key="5">
    <source>
        <dbReference type="ARBA" id="ARBA00022723"/>
    </source>
</evidence>
<dbReference type="AlphaFoldDB" id="A0A917NYY7"/>
<dbReference type="GO" id="GO:0016491">
    <property type="term" value="F:oxidoreductase activity"/>
    <property type="evidence" value="ECO:0007669"/>
    <property type="project" value="InterPro"/>
</dbReference>
<dbReference type="GO" id="GO:0016887">
    <property type="term" value="F:ATP hydrolysis activity"/>
    <property type="evidence" value="ECO:0007669"/>
    <property type="project" value="InterPro"/>
</dbReference>